<keyword evidence="2" id="KW-1185">Reference proteome</keyword>
<organism evidence="1 2">
    <name type="scientific">Lipomyces orientalis</name>
    <dbReference type="NCBI Taxonomy" id="1233043"/>
    <lineage>
        <taxon>Eukaryota</taxon>
        <taxon>Fungi</taxon>
        <taxon>Dikarya</taxon>
        <taxon>Ascomycota</taxon>
        <taxon>Saccharomycotina</taxon>
        <taxon>Lipomycetes</taxon>
        <taxon>Lipomycetales</taxon>
        <taxon>Lipomycetaceae</taxon>
        <taxon>Lipomyces</taxon>
    </lineage>
</organism>
<protein>
    <submittedName>
        <fullName evidence="1">GPI-GlcNAc transferase complex, PIG-H component-domain-containing protein</fullName>
    </submittedName>
</protein>
<accession>A0ACC3TD67</accession>
<name>A0ACC3TD67_9ASCO</name>
<evidence type="ECO:0000313" key="1">
    <source>
        <dbReference type="EMBL" id="KAK9319115.1"/>
    </source>
</evidence>
<proteinExistence type="predicted"/>
<reference evidence="2" key="1">
    <citation type="journal article" date="2024" name="Front. Bioeng. Biotechnol.">
        <title>Genome-scale model development and genomic sequencing of the oleaginous clade Lipomyces.</title>
        <authorList>
            <person name="Czajka J.J."/>
            <person name="Han Y."/>
            <person name="Kim J."/>
            <person name="Mondo S.J."/>
            <person name="Hofstad B.A."/>
            <person name="Robles A."/>
            <person name="Haridas S."/>
            <person name="Riley R."/>
            <person name="LaButti K."/>
            <person name="Pangilinan J."/>
            <person name="Andreopoulos W."/>
            <person name="Lipzen A."/>
            <person name="Yan J."/>
            <person name="Wang M."/>
            <person name="Ng V."/>
            <person name="Grigoriev I.V."/>
            <person name="Spatafora J.W."/>
            <person name="Magnuson J.K."/>
            <person name="Baker S.E."/>
            <person name="Pomraning K.R."/>
        </authorList>
    </citation>
    <scope>NUCLEOTIDE SEQUENCE [LARGE SCALE GENOMIC DNA]</scope>
    <source>
        <strain evidence="2">CBS 10300</strain>
    </source>
</reference>
<comment type="caution">
    <text evidence="1">The sequence shown here is derived from an EMBL/GenBank/DDBJ whole genome shotgun (WGS) entry which is preliminary data.</text>
</comment>
<dbReference type="Proteomes" id="UP001489719">
    <property type="component" value="Unassembled WGS sequence"/>
</dbReference>
<gene>
    <name evidence="1" type="ORF">V1517DRAFT_333604</name>
</gene>
<keyword evidence="1" id="KW-0808">Transferase</keyword>
<sequence length="225" mass="25270">MSRATATIVTSTGLTVRRTTPTTTAVKYAISNKQTRRTFQSSLRIGFRALLVLLFLFVLLHRVMPLSTTLPLPWRQYTISVDRKVTVSTPSSVVNISIDIALIFAALLLGLSFLPREYTEESMLVMHDFGIQVSSTGATRLSRTSQFIPLELIQDVVLHEGFTGFSVIYFLAVVVKGRSRLLVVFPNLLPKREVLEEIWRDVRSRMHQHSVSLSVGSNPYVDEST</sequence>
<dbReference type="EMBL" id="MU970226">
    <property type="protein sequence ID" value="KAK9319115.1"/>
    <property type="molecule type" value="Genomic_DNA"/>
</dbReference>
<evidence type="ECO:0000313" key="2">
    <source>
        <dbReference type="Proteomes" id="UP001489719"/>
    </source>
</evidence>